<dbReference type="PANTHER" id="PTHR12526:SF630">
    <property type="entry name" value="GLYCOSYLTRANSFERASE"/>
    <property type="match status" value="1"/>
</dbReference>
<accession>A0A656PLM2</accession>
<dbReference type="CDD" id="cd04301">
    <property type="entry name" value="NAT_SF"/>
    <property type="match status" value="1"/>
</dbReference>
<keyword evidence="2" id="KW-0808">Transferase</keyword>
<dbReference type="InterPro" id="IPR028098">
    <property type="entry name" value="Glyco_trans_4-like_N"/>
</dbReference>
<dbReference type="SUPFAM" id="SSF55729">
    <property type="entry name" value="Acyl-CoA N-acyltransferases (Nat)"/>
    <property type="match status" value="1"/>
</dbReference>
<name>A0A656PLM2_UNCKA</name>
<dbReference type="Pfam" id="PF13439">
    <property type="entry name" value="Glyco_transf_4"/>
    <property type="match status" value="1"/>
</dbReference>
<dbReference type="EMBL" id="DQFB01000003">
    <property type="protein sequence ID" value="HCQ40253.1"/>
    <property type="molecule type" value="Genomic_DNA"/>
</dbReference>
<evidence type="ECO:0000313" key="2">
    <source>
        <dbReference type="EMBL" id="HCQ40253.1"/>
    </source>
</evidence>
<sequence>MLEIRPLKLTDFYRLHSSYDDLGSGKHFIDLYWLGLRHMSLKWLLAQGGLFGSTTPLIRGILRRIYYRSVSFSVVAVDEGKILGHCFAILRDRKQDGSFIVEYGIWVSEKSRGLGIGLKLTKKIIEVVTSYGAISGIRLYVWENNVGAIDLYRKIGFTQSKVIKQDKSIGDEKFDTVEMYLPIIFESDRRKSALFIANGIDEVSPGVAGGETRFIEIAKGWFSRGLTMHLLSSKGGYKLCSDFGLSVVPHYIKSITRSGRFSFLSKSFYSMFLPKSLTGSRIDIVYSTNEQLYDVLPGLLLKIKKGNSLKWAVVVHWLPPYKWWGRKQSTFTNSFLFLVSERISLYIACLFADRILAVSESTKNQIENDFFAKFFVKKVGAVKCGVNFSDMKKVSDRVEKKIYDAVFLKRLQAVKGIFDLIDIWEMVVKELPGAKLVVIGAGIDGEEAKRRVLERGLDKNVIFKGAIYDFDTKVKELASAKIFMLPTYEENWAIAIGEAMAAGVPVFAYALPELDAVWGSNYCGIQLGDKVNFANKVISALKDQQLLDSMKLKALNFVEGYDWDLISAEELELVKRDVDEKPRR</sequence>
<gene>
    <name evidence="2" type="ORF">DIU24_00910</name>
</gene>
<evidence type="ECO:0000313" key="3">
    <source>
        <dbReference type="Proteomes" id="UP000262056"/>
    </source>
</evidence>
<organism evidence="2 3">
    <name type="scientific">candidate division WWE3 bacterium</name>
    <dbReference type="NCBI Taxonomy" id="2053526"/>
    <lineage>
        <taxon>Bacteria</taxon>
        <taxon>Katanobacteria</taxon>
    </lineage>
</organism>
<dbReference type="PROSITE" id="PS51186">
    <property type="entry name" value="GNAT"/>
    <property type="match status" value="1"/>
</dbReference>
<dbReference type="Proteomes" id="UP000262056">
    <property type="component" value="Unassembled WGS sequence"/>
</dbReference>
<dbReference type="Gene3D" id="3.40.630.30">
    <property type="match status" value="1"/>
</dbReference>
<dbReference type="InterPro" id="IPR016181">
    <property type="entry name" value="Acyl_CoA_acyltransferase"/>
</dbReference>
<reference evidence="2 3" key="1">
    <citation type="journal article" date="2018" name="Nat. Biotechnol.">
        <title>A standardized bacterial taxonomy based on genome phylogeny substantially revises the tree of life.</title>
        <authorList>
            <person name="Parks D.H."/>
            <person name="Chuvochina M."/>
            <person name="Waite D.W."/>
            <person name="Rinke C."/>
            <person name="Skarshewski A."/>
            <person name="Chaumeil P.A."/>
            <person name="Hugenholtz P."/>
        </authorList>
    </citation>
    <scope>NUCLEOTIDE SEQUENCE [LARGE SCALE GENOMIC DNA]</scope>
    <source>
        <strain evidence="2">UBA12021</strain>
    </source>
</reference>
<dbReference type="Gene3D" id="3.40.50.2000">
    <property type="entry name" value="Glycogen Phosphorylase B"/>
    <property type="match status" value="2"/>
</dbReference>
<dbReference type="GO" id="GO:0016747">
    <property type="term" value="F:acyltransferase activity, transferring groups other than amino-acyl groups"/>
    <property type="evidence" value="ECO:0007669"/>
    <property type="project" value="InterPro"/>
</dbReference>
<dbReference type="Pfam" id="PF00534">
    <property type="entry name" value="Glycos_transf_1"/>
    <property type="match status" value="1"/>
</dbReference>
<dbReference type="InterPro" id="IPR000182">
    <property type="entry name" value="GNAT_dom"/>
</dbReference>
<dbReference type="InterPro" id="IPR001296">
    <property type="entry name" value="Glyco_trans_1"/>
</dbReference>
<dbReference type="SUPFAM" id="SSF53756">
    <property type="entry name" value="UDP-Glycosyltransferase/glycogen phosphorylase"/>
    <property type="match status" value="1"/>
</dbReference>
<dbReference type="PANTHER" id="PTHR12526">
    <property type="entry name" value="GLYCOSYLTRANSFERASE"/>
    <property type="match status" value="1"/>
</dbReference>
<feature type="domain" description="N-acetyltransferase" evidence="1">
    <location>
        <begin position="2"/>
        <end position="184"/>
    </location>
</feature>
<dbReference type="AlphaFoldDB" id="A0A656PLM2"/>
<dbReference type="CDD" id="cd03801">
    <property type="entry name" value="GT4_PimA-like"/>
    <property type="match status" value="1"/>
</dbReference>
<evidence type="ECO:0000259" key="1">
    <source>
        <dbReference type="PROSITE" id="PS51186"/>
    </source>
</evidence>
<dbReference type="GO" id="GO:0016757">
    <property type="term" value="F:glycosyltransferase activity"/>
    <property type="evidence" value="ECO:0007669"/>
    <property type="project" value="InterPro"/>
</dbReference>
<dbReference type="Pfam" id="PF00583">
    <property type="entry name" value="Acetyltransf_1"/>
    <property type="match status" value="1"/>
</dbReference>
<protein>
    <submittedName>
        <fullName evidence="2">GNAT family N-acetyltransferase</fullName>
    </submittedName>
</protein>
<proteinExistence type="predicted"/>
<comment type="caution">
    <text evidence="2">The sequence shown here is derived from an EMBL/GenBank/DDBJ whole genome shotgun (WGS) entry which is preliminary data.</text>
</comment>